<evidence type="ECO:0000313" key="4">
    <source>
        <dbReference type="EMBL" id="QJA51345.1"/>
    </source>
</evidence>
<dbReference type="SUPFAM" id="SSF56349">
    <property type="entry name" value="DNA breaking-rejoining enzymes"/>
    <property type="match status" value="1"/>
</dbReference>
<dbReference type="InterPro" id="IPR050090">
    <property type="entry name" value="Tyrosine_recombinase_XerCD"/>
</dbReference>
<dbReference type="GO" id="GO:0006310">
    <property type="term" value="P:DNA recombination"/>
    <property type="evidence" value="ECO:0007669"/>
    <property type="project" value="UniProtKB-KW"/>
</dbReference>
<dbReference type="Gene3D" id="1.10.443.10">
    <property type="entry name" value="Intergrase catalytic core"/>
    <property type="match status" value="1"/>
</dbReference>
<dbReference type="PANTHER" id="PTHR30349">
    <property type="entry name" value="PHAGE INTEGRASE-RELATED"/>
    <property type="match status" value="1"/>
</dbReference>
<keyword evidence="2" id="KW-0233">DNA recombination</keyword>
<feature type="domain" description="Tyr recombinase" evidence="3">
    <location>
        <begin position="120"/>
        <end position="319"/>
    </location>
</feature>
<dbReference type="GO" id="GO:0015074">
    <property type="term" value="P:DNA integration"/>
    <property type="evidence" value="ECO:0007669"/>
    <property type="project" value="InterPro"/>
</dbReference>
<protein>
    <submittedName>
        <fullName evidence="4">Putative site-specific tyrosine recombinase</fullName>
    </submittedName>
</protein>
<evidence type="ECO:0000256" key="2">
    <source>
        <dbReference type="ARBA" id="ARBA00023172"/>
    </source>
</evidence>
<organism evidence="4">
    <name type="scientific">viral metagenome</name>
    <dbReference type="NCBI Taxonomy" id="1070528"/>
    <lineage>
        <taxon>unclassified sequences</taxon>
        <taxon>metagenomes</taxon>
        <taxon>organismal metagenomes</taxon>
    </lineage>
</organism>
<proteinExistence type="predicted"/>
<dbReference type="InterPro" id="IPR002104">
    <property type="entry name" value="Integrase_catalytic"/>
</dbReference>
<dbReference type="Pfam" id="PF00589">
    <property type="entry name" value="Phage_integrase"/>
    <property type="match status" value="1"/>
</dbReference>
<gene>
    <name evidence="4" type="ORF">TM448A02081_0008</name>
</gene>
<evidence type="ECO:0000259" key="3">
    <source>
        <dbReference type="PROSITE" id="PS51898"/>
    </source>
</evidence>
<accession>A0A6H1ZVQ3</accession>
<sequence length="353" mass="41183">MMKITDEMIEKYLSEKRTLNVHNSDNTTRRYRNEVHRWIAFLQSEAAATDQGKGANELVLEFIDHLEQTGAPSKQIKATLHILNNFHSYFDQEFPGNPFEALAKQYRIDKKETTLKAIERDNLLMTDDEILKIIKWAWSKTKNSNMFYTAYRNAVMIEMLAEYGLRISALIGINIADVDLDRRCIYINESKNQKPYVIPIINKIIMVNDYLRIYFTKFGYSLGPIAYDSRPLFLSGEDKNRISDSTARRCINRVFARVGLYASQRSTHQLRHYRATKYYREGMSPELISQIMGMSVETLKKTYLHIGHTDIVDQFERWNVTGKQQFECPACGYRAGNKTQEKVSLINVLNRRK</sequence>
<dbReference type="PROSITE" id="PS51898">
    <property type="entry name" value="TYR_RECOMBINASE"/>
    <property type="match status" value="1"/>
</dbReference>
<reference evidence="4" key="1">
    <citation type="submission" date="2020-03" db="EMBL/GenBank/DDBJ databases">
        <title>The deep terrestrial virosphere.</title>
        <authorList>
            <person name="Holmfeldt K."/>
            <person name="Nilsson E."/>
            <person name="Simone D."/>
            <person name="Lopez-Fernandez M."/>
            <person name="Wu X."/>
            <person name="de Brujin I."/>
            <person name="Lundin D."/>
            <person name="Andersson A."/>
            <person name="Bertilsson S."/>
            <person name="Dopson M."/>
        </authorList>
    </citation>
    <scope>NUCLEOTIDE SEQUENCE</scope>
    <source>
        <strain evidence="4">TM448A02081</strain>
    </source>
</reference>
<keyword evidence="1" id="KW-0238">DNA-binding</keyword>
<dbReference type="InterPro" id="IPR010998">
    <property type="entry name" value="Integrase_recombinase_N"/>
</dbReference>
<dbReference type="PANTHER" id="PTHR30349:SF41">
    <property type="entry name" value="INTEGRASE_RECOMBINASE PROTEIN MJ0367-RELATED"/>
    <property type="match status" value="1"/>
</dbReference>
<evidence type="ECO:0000256" key="1">
    <source>
        <dbReference type="ARBA" id="ARBA00023125"/>
    </source>
</evidence>
<dbReference type="EMBL" id="MT144255">
    <property type="protein sequence ID" value="QJA51345.1"/>
    <property type="molecule type" value="Genomic_DNA"/>
</dbReference>
<dbReference type="InterPro" id="IPR011010">
    <property type="entry name" value="DNA_brk_join_enz"/>
</dbReference>
<dbReference type="GO" id="GO:0003677">
    <property type="term" value="F:DNA binding"/>
    <property type="evidence" value="ECO:0007669"/>
    <property type="project" value="UniProtKB-KW"/>
</dbReference>
<name>A0A6H1ZVQ3_9ZZZZ</name>
<dbReference type="Gene3D" id="1.10.150.130">
    <property type="match status" value="1"/>
</dbReference>
<dbReference type="AlphaFoldDB" id="A0A6H1ZVQ3"/>
<dbReference type="CDD" id="cd00397">
    <property type="entry name" value="DNA_BRE_C"/>
    <property type="match status" value="1"/>
</dbReference>
<dbReference type="InterPro" id="IPR013762">
    <property type="entry name" value="Integrase-like_cat_sf"/>
</dbReference>